<reference evidence="2 3" key="1">
    <citation type="submission" date="2024-01" db="EMBL/GenBank/DDBJ databases">
        <title>The genomes of 5 underutilized Papilionoideae crops provide insights into root nodulation and disease resistance.</title>
        <authorList>
            <person name="Yuan L."/>
        </authorList>
    </citation>
    <scope>NUCLEOTIDE SEQUENCE [LARGE SCALE GENOMIC DNA]</scope>
    <source>
        <strain evidence="2">LY-2023</strain>
        <tissue evidence="2">Leaf</tissue>
    </source>
</reference>
<protein>
    <submittedName>
        <fullName evidence="2">Uncharacterized protein</fullName>
    </submittedName>
</protein>
<proteinExistence type="predicted"/>
<sequence>MIHWGVRSSVGISSICILSGSTAKAAVGGGMDTATTSRKSEGVGTRVGTSAGSSIDFSSGSSSSSDSVSLYGDTGEYTGDGEWS</sequence>
<evidence type="ECO:0000313" key="2">
    <source>
        <dbReference type="EMBL" id="KAK7285622.1"/>
    </source>
</evidence>
<evidence type="ECO:0000313" key="3">
    <source>
        <dbReference type="Proteomes" id="UP001359559"/>
    </source>
</evidence>
<feature type="compositionally biased region" description="Low complexity" evidence="1">
    <location>
        <begin position="50"/>
        <end position="73"/>
    </location>
</feature>
<name>A0AAN9ISU8_CLITE</name>
<comment type="caution">
    <text evidence="2">The sequence shown here is derived from an EMBL/GenBank/DDBJ whole genome shotgun (WGS) entry which is preliminary data.</text>
</comment>
<organism evidence="2 3">
    <name type="scientific">Clitoria ternatea</name>
    <name type="common">Butterfly pea</name>
    <dbReference type="NCBI Taxonomy" id="43366"/>
    <lineage>
        <taxon>Eukaryota</taxon>
        <taxon>Viridiplantae</taxon>
        <taxon>Streptophyta</taxon>
        <taxon>Embryophyta</taxon>
        <taxon>Tracheophyta</taxon>
        <taxon>Spermatophyta</taxon>
        <taxon>Magnoliopsida</taxon>
        <taxon>eudicotyledons</taxon>
        <taxon>Gunneridae</taxon>
        <taxon>Pentapetalae</taxon>
        <taxon>rosids</taxon>
        <taxon>fabids</taxon>
        <taxon>Fabales</taxon>
        <taxon>Fabaceae</taxon>
        <taxon>Papilionoideae</taxon>
        <taxon>50 kb inversion clade</taxon>
        <taxon>NPAAA clade</taxon>
        <taxon>indigoferoid/millettioid clade</taxon>
        <taxon>Phaseoleae</taxon>
        <taxon>Clitoria</taxon>
    </lineage>
</organism>
<accession>A0AAN9ISU8</accession>
<feature type="region of interest" description="Disordered" evidence="1">
    <location>
        <begin position="23"/>
        <end position="84"/>
    </location>
</feature>
<dbReference type="Proteomes" id="UP001359559">
    <property type="component" value="Unassembled WGS sequence"/>
</dbReference>
<dbReference type="AlphaFoldDB" id="A0AAN9ISU8"/>
<evidence type="ECO:0000256" key="1">
    <source>
        <dbReference type="SAM" id="MobiDB-lite"/>
    </source>
</evidence>
<gene>
    <name evidence="2" type="ORF">RJT34_20398</name>
</gene>
<dbReference type="EMBL" id="JAYKXN010000005">
    <property type="protein sequence ID" value="KAK7285622.1"/>
    <property type="molecule type" value="Genomic_DNA"/>
</dbReference>
<keyword evidence="3" id="KW-1185">Reference proteome</keyword>